<dbReference type="EMBL" id="KZ613547">
    <property type="protein sequence ID" value="PMD12572.1"/>
    <property type="molecule type" value="Genomic_DNA"/>
</dbReference>
<dbReference type="PANTHER" id="PTHR10039:SF5">
    <property type="entry name" value="NACHT DOMAIN-CONTAINING PROTEIN"/>
    <property type="match status" value="1"/>
</dbReference>
<gene>
    <name evidence="4" type="ORF">NA56DRAFT_652384</name>
</gene>
<dbReference type="InterPro" id="IPR027417">
    <property type="entry name" value="P-loop_NTPase"/>
</dbReference>
<name>A0A2J6PEV7_9HELO</name>
<keyword evidence="1" id="KW-0677">Repeat</keyword>
<dbReference type="Proteomes" id="UP000235672">
    <property type="component" value="Unassembled WGS sequence"/>
</dbReference>
<evidence type="ECO:0000256" key="1">
    <source>
        <dbReference type="ARBA" id="ARBA00022737"/>
    </source>
</evidence>
<accession>A0A2J6PEV7</accession>
<dbReference type="OrthoDB" id="443402at2759"/>
<dbReference type="PANTHER" id="PTHR10039">
    <property type="entry name" value="AMELOGENIN"/>
    <property type="match status" value="1"/>
</dbReference>
<evidence type="ECO:0000313" key="4">
    <source>
        <dbReference type="EMBL" id="PMD12572.1"/>
    </source>
</evidence>
<dbReference type="STRING" id="1745343.A0A2J6PEV7"/>
<feature type="domain" description="DUF7791" evidence="3">
    <location>
        <begin position="578"/>
        <end position="726"/>
    </location>
</feature>
<dbReference type="Pfam" id="PF25053">
    <property type="entry name" value="DUF7791"/>
    <property type="match status" value="1"/>
</dbReference>
<dbReference type="InterPro" id="IPR056884">
    <property type="entry name" value="NPHP3-like_N"/>
</dbReference>
<dbReference type="Pfam" id="PF24883">
    <property type="entry name" value="NPHP3_N"/>
    <property type="match status" value="1"/>
</dbReference>
<dbReference type="InterPro" id="IPR056693">
    <property type="entry name" value="DUF7791"/>
</dbReference>
<feature type="domain" description="Nephrocystin 3-like N-terminal" evidence="2">
    <location>
        <begin position="295"/>
        <end position="467"/>
    </location>
</feature>
<proteinExistence type="predicted"/>
<dbReference type="SUPFAM" id="SSF52540">
    <property type="entry name" value="P-loop containing nucleoside triphosphate hydrolases"/>
    <property type="match status" value="1"/>
</dbReference>
<organism evidence="4 5">
    <name type="scientific">Hyaloscypha hepaticicola</name>
    <dbReference type="NCBI Taxonomy" id="2082293"/>
    <lineage>
        <taxon>Eukaryota</taxon>
        <taxon>Fungi</taxon>
        <taxon>Dikarya</taxon>
        <taxon>Ascomycota</taxon>
        <taxon>Pezizomycotina</taxon>
        <taxon>Leotiomycetes</taxon>
        <taxon>Helotiales</taxon>
        <taxon>Hyaloscyphaceae</taxon>
        <taxon>Hyaloscypha</taxon>
    </lineage>
</organism>
<keyword evidence="5" id="KW-1185">Reference proteome</keyword>
<protein>
    <recommendedName>
        <fullName evidence="6">NACHT domain-containing protein</fullName>
    </recommendedName>
</protein>
<reference evidence="4 5" key="1">
    <citation type="submission" date="2016-05" db="EMBL/GenBank/DDBJ databases">
        <title>A degradative enzymes factory behind the ericoid mycorrhizal symbiosis.</title>
        <authorList>
            <consortium name="DOE Joint Genome Institute"/>
            <person name="Martino E."/>
            <person name="Morin E."/>
            <person name="Grelet G."/>
            <person name="Kuo A."/>
            <person name="Kohler A."/>
            <person name="Daghino S."/>
            <person name="Barry K."/>
            <person name="Choi C."/>
            <person name="Cichocki N."/>
            <person name="Clum A."/>
            <person name="Copeland A."/>
            <person name="Hainaut M."/>
            <person name="Haridas S."/>
            <person name="Labutti K."/>
            <person name="Lindquist E."/>
            <person name="Lipzen A."/>
            <person name="Khouja H.-R."/>
            <person name="Murat C."/>
            <person name="Ohm R."/>
            <person name="Olson A."/>
            <person name="Spatafora J."/>
            <person name="Veneault-Fourrey C."/>
            <person name="Henrissat B."/>
            <person name="Grigoriev I."/>
            <person name="Martin F."/>
            <person name="Perotto S."/>
        </authorList>
    </citation>
    <scope>NUCLEOTIDE SEQUENCE [LARGE SCALE GENOMIC DNA]</scope>
    <source>
        <strain evidence="4 5">UAMH 7357</strain>
    </source>
</reference>
<evidence type="ECO:0000313" key="5">
    <source>
        <dbReference type="Proteomes" id="UP000235672"/>
    </source>
</evidence>
<evidence type="ECO:0000259" key="3">
    <source>
        <dbReference type="Pfam" id="PF25053"/>
    </source>
</evidence>
<evidence type="ECO:0008006" key="6">
    <source>
        <dbReference type="Google" id="ProtNLM"/>
    </source>
</evidence>
<evidence type="ECO:0000259" key="2">
    <source>
        <dbReference type="Pfam" id="PF24883"/>
    </source>
</evidence>
<dbReference type="AlphaFoldDB" id="A0A2J6PEV7"/>
<sequence>MDPLTALSLAGTIVQFVQFAAQIVQATVSGASPVQEELETRTLALRDLITKLRIQRSPGNVYTSLPSAADPPDKTLQSLCDGCAVIADELLARLERLKVEGKHKLWKNFQKAIESQWSQKELESLSRRLSEFRMLLDTHVLIKWNDTANAIVLQQSKRFDEIDERTQHILEALLESKNTRSKDLFDQNLAAAQLLNRTELVVTHESDKTRALIVNAMQVLSQAKEEHMSSTAKNKAEKIRKDEKELQILVEENVLDVLSFGTMSDREEDIGEAHQNTFVWLLNPKAKSPQKQQWADFVEWLKSGRGLYWRNGKAGSGKSTLMRFITKSDQTRTALLEWSGSSNLVVGNFFFWNSGTIEQRSQIGLLRTLLHEILRQHRDLIPIVMPSVWARAYSHAVQPTSRSRPQRLSLGVSMEALKALIKQSVKQLKLCLFIDGLDEYEGDPTDLADLFTDIVDSDNIKVCLSSRPLVPLEYAFKSSPNIRLQDLTHDDIKLYVIDKLHGNRRFQQLAAEEPVQAPALINEIVTKADGVFLWVVLVVRSLLVGLNNRDEMDDLERRLAELPSDLSALFENMLTKRIAPFYQAKGAAIFQIVRASRENTEQIERFGGNAPPLTLLSLFFSYEKNPDWALNAPIRPLNESEKSIRCNSMEDRLKNWCAGLLEAQFLLDVPPDGRVQYLHRTVKDYLHQPDVWKSVTAKTNASDFEPNICLLRSCILQLKASGSLEKDDTFDKSLWKYVTLAMELARQAELANKPAYIPLLDELDIVITSLLRQKRAFYNRPWVMYYKLGGGQSNDWDRDYAWPALAVEYGLVTYLDFNFRRTGENLRERKGRPLLDIAVSQDSRKQRYPISPSTVAVLLDHGANPNAVYNLTTPWQNALAFAYSIQSSKLETTSSGTERLKPNHEEILGLVSLFRHFIDHGADLSQSCSCGATTRDVLWLVEEVFHRWYPEESVALLEDVRRRTTGAGMVSRLVVTWKRWRDYLATDTIECSIHGKDRRATDVKPPPDMLRMRIPIAGS</sequence>